<reference evidence="1" key="1">
    <citation type="submission" date="2014-11" db="EMBL/GenBank/DDBJ databases">
        <authorList>
            <person name="Amaro Gonzalez C."/>
        </authorList>
    </citation>
    <scope>NUCLEOTIDE SEQUENCE</scope>
</reference>
<evidence type="ECO:0000313" key="1">
    <source>
        <dbReference type="EMBL" id="JAH54862.1"/>
    </source>
</evidence>
<organism evidence="1">
    <name type="scientific">Anguilla anguilla</name>
    <name type="common">European freshwater eel</name>
    <name type="synonym">Muraena anguilla</name>
    <dbReference type="NCBI Taxonomy" id="7936"/>
    <lineage>
        <taxon>Eukaryota</taxon>
        <taxon>Metazoa</taxon>
        <taxon>Chordata</taxon>
        <taxon>Craniata</taxon>
        <taxon>Vertebrata</taxon>
        <taxon>Euteleostomi</taxon>
        <taxon>Actinopterygii</taxon>
        <taxon>Neopterygii</taxon>
        <taxon>Teleostei</taxon>
        <taxon>Anguilliformes</taxon>
        <taxon>Anguillidae</taxon>
        <taxon>Anguilla</taxon>
    </lineage>
</organism>
<proteinExistence type="predicted"/>
<accession>A0A0E9TN41</accession>
<reference evidence="1" key="2">
    <citation type="journal article" date="2015" name="Fish Shellfish Immunol.">
        <title>Early steps in the European eel (Anguilla anguilla)-Vibrio vulnificus interaction in the gills: Role of the RtxA13 toxin.</title>
        <authorList>
            <person name="Callol A."/>
            <person name="Pajuelo D."/>
            <person name="Ebbesson L."/>
            <person name="Teles M."/>
            <person name="MacKenzie S."/>
            <person name="Amaro C."/>
        </authorList>
    </citation>
    <scope>NUCLEOTIDE SEQUENCE</scope>
</reference>
<name>A0A0E9TN41_ANGAN</name>
<protein>
    <submittedName>
        <fullName evidence="1">Uncharacterized protein</fullName>
    </submittedName>
</protein>
<dbReference type="AlphaFoldDB" id="A0A0E9TN41"/>
<dbReference type="EMBL" id="GBXM01053715">
    <property type="protein sequence ID" value="JAH54862.1"/>
    <property type="molecule type" value="Transcribed_RNA"/>
</dbReference>
<sequence length="20" mass="2146">MTSVPLLLKCIAQQSLSEAL</sequence>